<dbReference type="OrthoDB" id="3239397at2"/>
<sequence length="920" mass="94377">MTNSGKRMISAVAATAICLAALFGTVGSAQADNGRIDDGIDSQQVIAEDASPPILKSTVPQADDALRNDGSRNDASHNDGKSSPPTTDQQQSDSAATAQQPSAVDQPDGTQTSAPDTSQTESGNGMDTGSETGNDAQQGQPASDGAKTLNSKEPLAEKTQSIPQCAAGYIYGIRSEIGQIIQVAPNGGVTLLGSPVGGFGSKNFNGLGIGTGGSPVYAFNRSGDGSDDRPMIYRFDTATGTWGSTGTRIPAANSNGVTFIAGAVDLDNGHYFLGGYASSDSSRVFRLWEYAPGNPGSIVYKGSVATPGSGNANGDIAFDTNGNLFIVRGSGNTTTVYSVTAANLAAANGGTIAASPSNSVSNTTDDVNGIAFDSTGKGYLAGHDTLQSYDMPGWTGRKTVTSSLGHSTDLASCGSPPTIAIEKVVQGGRAQQGDQFKLTLNQGGTQIANATTTGNAAGVQPDRIGPLPTVRGVPLTFAESAAGTTNMSYYASSYRCLVDGVQTTQGNGISGSITIPARGQAVECQFYNAPLTANVAIHKDVKDGTGATAPRQGWSVGAQTQATAGTATVNPTATTQTTNANGDAAWKLRFGTVNDRATVSVSETQQTGYQFDSGSCVVTHLDGTTSTTALTGTDAKALGGVKPGDNVQCTYVNKTITTLTVIKKVANKYAEPAKPDDFKLTATQQGGSAKPFASGVSQNVQPGSYEIGETLLPGYQQDGIACKSGSNPVDVVVTDGKGKVTVPDAQNIVCTVTNSGKPGSVTWEKTDDGDSGTHLSGSQWTLTGPGVPAGTVINDCVTTGNCGSGAYDDQDPRPGYFQLKNQNWANGYVLKESKAPAGYERSDDEHQYSISASKLDYAFAAAFVNKQRTPPTLPLTGGMSTDAFIAIGGVLVASAIGAGFVFRRRLLPNSFNPPNGRSSR</sequence>
<dbReference type="SUPFAM" id="SSF101898">
    <property type="entry name" value="NHL repeat"/>
    <property type="match status" value="1"/>
</dbReference>
<keyword evidence="2" id="KW-0812">Transmembrane</keyword>
<dbReference type="AlphaFoldDB" id="A0A5N6S807"/>
<dbReference type="Gene3D" id="2.60.40.10">
    <property type="entry name" value="Immunoglobulins"/>
    <property type="match status" value="1"/>
</dbReference>
<evidence type="ECO:0000259" key="5">
    <source>
        <dbReference type="Pfam" id="PF19403"/>
    </source>
</evidence>
<feature type="compositionally biased region" description="Low complexity" evidence="1">
    <location>
        <begin position="86"/>
        <end position="100"/>
    </location>
</feature>
<dbReference type="GO" id="GO:0005975">
    <property type="term" value="P:carbohydrate metabolic process"/>
    <property type="evidence" value="ECO:0007669"/>
    <property type="project" value="UniProtKB-ARBA"/>
</dbReference>
<feature type="compositionally biased region" description="Polar residues" evidence="1">
    <location>
        <begin position="108"/>
        <end position="141"/>
    </location>
</feature>
<proteinExistence type="predicted"/>
<dbReference type="InterPro" id="IPR048834">
    <property type="entry name" value="SpaA_pre-album"/>
</dbReference>
<dbReference type="NCBIfam" id="TIGR01167">
    <property type="entry name" value="LPXTG_anchor"/>
    <property type="match status" value="1"/>
</dbReference>
<dbReference type="Pfam" id="PF20674">
    <property type="entry name" value="SpaA_3"/>
    <property type="match status" value="1"/>
</dbReference>
<dbReference type="EMBL" id="QDAG01000002">
    <property type="protein sequence ID" value="KAE8129614.1"/>
    <property type="molecule type" value="Genomic_DNA"/>
</dbReference>
<feature type="domain" description="SpaA-like prealbumin fold" evidence="4">
    <location>
        <begin position="759"/>
        <end position="854"/>
    </location>
</feature>
<dbReference type="InterPro" id="IPR013783">
    <property type="entry name" value="Ig-like_fold"/>
</dbReference>
<evidence type="ECO:0000256" key="1">
    <source>
        <dbReference type="SAM" id="MobiDB-lite"/>
    </source>
</evidence>
<keyword evidence="8" id="KW-1185">Reference proteome</keyword>
<dbReference type="InterPro" id="IPR041033">
    <property type="entry name" value="SpaA_PFL_dom_1"/>
</dbReference>
<keyword evidence="2" id="KW-0472">Membrane</keyword>
<name>A0A5N6S807_9BIFI</name>
<evidence type="ECO:0000313" key="7">
    <source>
        <dbReference type="EMBL" id="KAE8129614.1"/>
    </source>
</evidence>
<feature type="signal peptide" evidence="3">
    <location>
        <begin position="1"/>
        <end position="31"/>
    </location>
</feature>
<accession>A0A5N6S807</accession>
<feature type="transmembrane region" description="Helical" evidence="2">
    <location>
        <begin position="883"/>
        <end position="902"/>
    </location>
</feature>
<evidence type="ECO:0000313" key="8">
    <source>
        <dbReference type="Proteomes" id="UP000325415"/>
    </source>
</evidence>
<organism evidence="7 8">
    <name type="scientific">Bifidobacterium tibiigranuli</name>
    <dbReference type="NCBI Taxonomy" id="2172043"/>
    <lineage>
        <taxon>Bacteria</taxon>
        <taxon>Bacillati</taxon>
        <taxon>Actinomycetota</taxon>
        <taxon>Actinomycetes</taxon>
        <taxon>Bifidobacteriales</taxon>
        <taxon>Bifidobacteriaceae</taxon>
        <taxon>Bifidobacterium</taxon>
    </lineage>
</organism>
<evidence type="ECO:0000259" key="6">
    <source>
        <dbReference type="Pfam" id="PF20674"/>
    </source>
</evidence>
<dbReference type="Pfam" id="PF17802">
    <property type="entry name" value="SpaA"/>
    <property type="match status" value="1"/>
</dbReference>
<protein>
    <submittedName>
        <fullName evidence="7">LPXTG cell wall anchor domain-containing protein</fullName>
    </submittedName>
</protein>
<dbReference type="Proteomes" id="UP000325415">
    <property type="component" value="Unassembled WGS sequence"/>
</dbReference>
<keyword evidence="2" id="KW-1133">Transmembrane helix</keyword>
<dbReference type="Pfam" id="PF19403">
    <property type="entry name" value="SpaA_2"/>
    <property type="match status" value="1"/>
</dbReference>
<comment type="caution">
    <text evidence="7">The sequence shown here is derived from an EMBL/GenBank/DDBJ whole genome shotgun (WGS) entry which is preliminary data.</text>
</comment>
<evidence type="ECO:0000256" key="2">
    <source>
        <dbReference type="SAM" id="Phobius"/>
    </source>
</evidence>
<feature type="domain" description="SpaA-like prealbumin fold" evidence="6">
    <location>
        <begin position="418"/>
        <end position="530"/>
    </location>
</feature>
<evidence type="ECO:0000259" key="4">
    <source>
        <dbReference type="Pfam" id="PF17802"/>
    </source>
</evidence>
<dbReference type="GeneID" id="78126482"/>
<feature type="compositionally biased region" description="Basic and acidic residues" evidence="1">
    <location>
        <begin position="64"/>
        <end position="80"/>
    </location>
</feature>
<evidence type="ECO:0000256" key="3">
    <source>
        <dbReference type="SAM" id="SignalP"/>
    </source>
</evidence>
<dbReference type="RefSeq" id="WP_152580095.1">
    <property type="nucleotide sequence ID" value="NZ_JAKVOD010000001.1"/>
</dbReference>
<reference evidence="7 8" key="1">
    <citation type="submission" date="2018-04" db="EMBL/GenBank/DDBJ databases">
        <authorList>
            <person name="Eckel V.P."/>
            <person name="Vogel R.F."/>
        </authorList>
    </citation>
    <scope>NUCLEOTIDE SEQUENCE [LARGE SCALE GENOMIC DNA]</scope>
    <source>
        <strain evidence="8">TMW 2.1764</strain>
    </source>
</reference>
<gene>
    <name evidence="7" type="ORF">DDE84_02075</name>
</gene>
<dbReference type="InterPro" id="IPR045826">
    <property type="entry name" value="SpaA_PFL_dom_2"/>
</dbReference>
<feature type="region of interest" description="Disordered" evidence="1">
    <location>
        <begin position="47"/>
        <end position="159"/>
    </location>
</feature>
<keyword evidence="3" id="KW-0732">Signal</keyword>
<feature type="domain" description="SpaA-like prealbumin fold" evidence="5">
    <location>
        <begin position="657"/>
        <end position="752"/>
    </location>
</feature>
<feature type="chain" id="PRO_5030135018" evidence="3">
    <location>
        <begin position="32"/>
        <end position="920"/>
    </location>
</feature>